<reference evidence="4" key="2">
    <citation type="submission" date="2021-12" db="EMBL/GenBank/DDBJ databases">
        <title>Resequencing data analysis of finger millet.</title>
        <authorList>
            <person name="Hatakeyama M."/>
            <person name="Aluri S."/>
            <person name="Balachadran M.T."/>
            <person name="Sivarajan S.R."/>
            <person name="Poveda L."/>
            <person name="Shimizu-Inatsugi R."/>
            <person name="Schlapbach R."/>
            <person name="Sreeman S.M."/>
            <person name="Shimizu K.K."/>
        </authorList>
    </citation>
    <scope>NUCLEOTIDE SEQUENCE</scope>
</reference>
<dbReference type="Pfam" id="PF00954">
    <property type="entry name" value="S_locus_glycop"/>
    <property type="match status" value="1"/>
</dbReference>
<accession>A0AAV5CNM3</accession>
<reference evidence="4" key="1">
    <citation type="journal article" date="2018" name="DNA Res.">
        <title>Multiple hybrid de novo genome assembly of finger millet, an orphan allotetraploid crop.</title>
        <authorList>
            <person name="Hatakeyama M."/>
            <person name="Aluri S."/>
            <person name="Balachadran M.T."/>
            <person name="Sivarajan S.R."/>
            <person name="Patrignani A."/>
            <person name="Gruter S."/>
            <person name="Poveda L."/>
            <person name="Shimizu-Inatsugi R."/>
            <person name="Baeten J."/>
            <person name="Francoijs K.J."/>
            <person name="Nataraja K.N."/>
            <person name="Reddy Y.A.N."/>
            <person name="Phadnis S."/>
            <person name="Ravikumar R.L."/>
            <person name="Schlapbach R."/>
            <person name="Sreeman S.M."/>
            <person name="Shimizu K.K."/>
        </authorList>
    </citation>
    <scope>NUCLEOTIDE SEQUENCE</scope>
</reference>
<sequence>MVNNQFPGNSSFIYYVTIVNTEEEISITYSLSEGAPYSRFVLTYSGEYQLESWKPSGWAIVWKWFTNKCNLYGYCGPYGYCDNSVPEATCKCLNGFEPVSLEEWNRGRFSQGCRQKEARKCSDGFLALPGMKAPDKFILVKNRNFKECAAECTMNCSCVAYAYSNMSTSTMKGDGTRCFVWTTDLIDTENYGNSAASDTLYLRIAGLDAGV</sequence>
<keyword evidence="2" id="KW-1015">Disulfide bond</keyword>
<keyword evidence="5" id="KW-1185">Reference proteome</keyword>
<evidence type="ECO:0000313" key="4">
    <source>
        <dbReference type="EMBL" id="GJM99471.1"/>
    </source>
</evidence>
<dbReference type="AlphaFoldDB" id="A0AAV5CNM3"/>
<dbReference type="PANTHER" id="PTHR32444:SF118">
    <property type="entry name" value="OS09G0551150 PROTEIN"/>
    <property type="match status" value="1"/>
</dbReference>
<evidence type="ECO:0000256" key="2">
    <source>
        <dbReference type="ARBA" id="ARBA00023157"/>
    </source>
</evidence>
<comment type="caution">
    <text evidence="4">The sequence shown here is derived from an EMBL/GenBank/DDBJ whole genome shotgun (WGS) entry which is preliminary data.</text>
</comment>
<name>A0AAV5CNM3_ELECO</name>
<dbReference type="InterPro" id="IPR003609">
    <property type="entry name" value="Pan_app"/>
</dbReference>
<organism evidence="4 5">
    <name type="scientific">Eleusine coracana subsp. coracana</name>
    <dbReference type="NCBI Taxonomy" id="191504"/>
    <lineage>
        <taxon>Eukaryota</taxon>
        <taxon>Viridiplantae</taxon>
        <taxon>Streptophyta</taxon>
        <taxon>Embryophyta</taxon>
        <taxon>Tracheophyta</taxon>
        <taxon>Spermatophyta</taxon>
        <taxon>Magnoliopsida</taxon>
        <taxon>Liliopsida</taxon>
        <taxon>Poales</taxon>
        <taxon>Poaceae</taxon>
        <taxon>PACMAD clade</taxon>
        <taxon>Chloridoideae</taxon>
        <taxon>Cynodonteae</taxon>
        <taxon>Eleusininae</taxon>
        <taxon>Eleusine</taxon>
    </lineage>
</organism>
<dbReference type="EMBL" id="BQKI01000007">
    <property type="protein sequence ID" value="GJM99471.1"/>
    <property type="molecule type" value="Genomic_DNA"/>
</dbReference>
<evidence type="ECO:0000256" key="1">
    <source>
        <dbReference type="ARBA" id="ARBA00022729"/>
    </source>
</evidence>
<feature type="domain" description="Apple" evidence="3">
    <location>
        <begin position="121"/>
        <end position="205"/>
    </location>
</feature>
<evidence type="ECO:0000313" key="5">
    <source>
        <dbReference type="Proteomes" id="UP001054889"/>
    </source>
</evidence>
<dbReference type="CDD" id="cd01098">
    <property type="entry name" value="PAN_AP_plant"/>
    <property type="match status" value="1"/>
</dbReference>
<protein>
    <recommendedName>
        <fullName evidence="3">Apple domain-containing protein</fullName>
    </recommendedName>
</protein>
<dbReference type="PANTHER" id="PTHR32444">
    <property type="entry name" value="BULB-TYPE LECTIN DOMAIN-CONTAINING PROTEIN"/>
    <property type="match status" value="1"/>
</dbReference>
<keyword evidence="1" id="KW-0732">Signal</keyword>
<dbReference type="InterPro" id="IPR000858">
    <property type="entry name" value="S_locus_glycoprot_dom"/>
</dbReference>
<gene>
    <name evidence="4" type="primary">ga16569</name>
    <name evidence="4" type="ORF">PR202_ga16569</name>
</gene>
<evidence type="ECO:0000259" key="3">
    <source>
        <dbReference type="PROSITE" id="PS50948"/>
    </source>
</evidence>
<dbReference type="Proteomes" id="UP001054889">
    <property type="component" value="Unassembled WGS sequence"/>
</dbReference>
<dbReference type="SMART" id="SM00473">
    <property type="entry name" value="PAN_AP"/>
    <property type="match status" value="1"/>
</dbReference>
<dbReference type="PROSITE" id="PS50948">
    <property type="entry name" value="PAN"/>
    <property type="match status" value="1"/>
</dbReference>
<dbReference type="Pfam" id="PF08276">
    <property type="entry name" value="PAN_2"/>
    <property type="match status" value="1"/>
</dbReference>
<dbReference type="GO" id="GO:0048544">
    <property type="term" value="P:recognition of pollen"/>
    <property type="evidence" value="ECO:0007669"/>
    <property type="project" value="InterPro"/>
</dbReference>
<proteinExistence type="predicted"/>